<evidence type="ECO:0000256" key="2">
    <source>
        <dbReference type="ARBA" id="ARBA00022771"/>
    </source>
</evidence>
<dbReference type="PROSITE" id="PS51999">
    <property type="entry name" value="ZF_GRF"/>
    <property type="match status" value="1"/>
</dbReference>
<feature type="domain" description="GRF-type" evidence="6">
    <location>
        <begin position="27"/>
        <end position="72"/>
    </location>
</feature>
<dbReference type="InterPro" id="IPR010666">
    <property type="entry name" value="Znf_GRF"/>
</dbReference>
<reference evidence="8" key="2">
    <citation type="submission" date="2025-08" db="UniProtKB">
        <authorList>
            <consortium name="RefSeq"/>
        </authorList>
    </citation>
    <scope>IDENTIFICATION</scope>
    <source>
        <tissue evidence="8">Leaf</tissue>
    </source>
</reference>
<name>A0A6J0JTF2_RAPSA</name>
<dbReference type="AlphaFoldDB" id="A0A6J0JTF2"/>
<keyword evidence="5" id="KW-0175">Coiled coil</keyword>
<evidence type="ECO:0000313" key="7">
    <source>
        <dbReference type="Proteomes" id="UP000504610"/>
    </source>
</evidence>
<dbReference type="OrthoDB" id="1086581at2759"/>
<keyword evidence="3" id="KW-0862">Zinc</keyword>
<protein>
    <submittedName>
        <fullName evidence="8">Uncharacterized protein At4g04775-like</fullName>
    </submittedName>
</protein>
<reference evidence="7" key="1">
    <citation type="journal article" date="2019" name="Database">
        <title>The radish genome database (RadishGD): an integrated information resource for radish genomics.</title>
        <authorList>
            <person name="Yu H.J."/>
            <person name="Baek S."/>
            <person name="Lee Y.J."/>
            <person name="Cho A."/>
            <person name="Mun J.H."/>
        </authorList>
    </citation>
    <scope>NUCLEOTIDE SEQUENCE [LARGE SCALE GENOMIC DNA]</scope>
    <source>
        <strain evidence="7">cv. WK10039</strain>
    </source>
</reference>
<proteinExistence type="predicted"/>
<keyword evidence="2 4" id="KW-0863">Zinc-finger</keyword>
<feature type="coiled-coil region" evidence="5">
    <location>
        <begin position="70"/>
        <end position="107"/>
    </location>
</feature>
<evidence type="ECO:0000313" key="8">
    <source>
        <dbReference type="RefSeq" id="XP_018438980.1"/>
    </source>
</evidence>
<dbReference type="PANTHER" id="PTHR33248">
    <property type="entry name" value="ZINC ION-BINDING PROTEIN"/>
    <property type="match status" value="1"/>
</dbReference>
<gene>
    <name evidence="8" type="primary">LOC108811434</name>
</gene>
<evidence type="ECO:0000256" key="1">
    <source>
        <dbReference type="ARBA" id="ARBA00022723"/>
    </source>
</evidence>
<dbReference type="GO" id="GO:0008270">
    <property type="term" value="F:zinc ion binding"/>
    <property type="evidence" value="ECO:0007669"/>
    <property type="project" value="UniProtKB-KW"/>
</dbReference>
<sequence>MSNLTGDSTVSSSRRGRGRVVGVPSQCWCGVAVVEKISKSDFNPYRRYYRCSYAATHKLENDNHIFKWVDEALLNEIDKLGAQIRKIEEAMEKIEHGREEIEKMMFESLKMKLENEILERVEDALLESKANTRNMMICGVIGCVLMIGLVKLLG</sequence>
<dbReference type="Proteomes" id="UP000504610">
    <property type="component" value="Chromosome 6"/>
</dbReference>
<keyword evidence="1" id="KW-0479">Metal-binding</keyword>
<evidence type="ECO:0000256" key="4">
    <source>
        <dbReference type="PROSITE-ProRule" id="PRU01343"/>
    </source>
</evidence>
<evidence type="ECO:0000256" key="3">
    <source>
        <dbReference type="ARBA" id="ARBA00022833"/>
    </source>
</evidence>
<evidence type="ECO:0000256" key="5">
    <source>
        <dbReference type="SAM" id="Coils"/>
    </source>
</evidence>
<dbReference type="GeneID" id="108811434"/>
<organism evidence="7 8">
    <name type="scientific">Raphanus sativus</name>
    <name type="common">Radish</name>
    <name type="synonym">Raphanus raphanistrum var. sativus</name>
    <dbReference type="NCBI Taxonomy" id="3726"/>
    <lineage>
        <taxon>Eukaryota</taxon>
        <taxon>Viridiplantae</taxon>
        <taxon>Streptophyta</taxon>
        <taxon>Embryophyta</taxon>
        <taxon>Tracheophyta</taxon>
        <taxon>Spermatophyta</taxon>
        <taxon>Magnoliopsida</taxon>
        <taxon>eudicotyledons</taxon>
        <taxon>Gunneridae</taxon>
        <taxon>Pentapetalae</taxon>
        <taxon>rosids</taxon>
        <taxon>malvids</taxon>
        <taxon>Brassicales</taxon>
        <taxon>Brassicaceae</taxon>
        <taxon>Brassiceae</taxon>
        <taxon>Raphanus</taxon>
    </lineage>
</organism>
<accession>A0A6J0JTF2</accession>
<evidence type="ECO:0000259" key="6">
    <source>
        <dbReference type="PROSITE" id="PS51999"/>
    </source>
</evidence>
<dbReference type="KEGG" id="rsz:108811434"/>
<keyword evidence="7" id="KW-1185">Reference proteome</keyword>
<dbReference type="RefSeq" id="XP_018438980.1">
    <property type="nucleotide sequence ID" value="XM_018583478.2"/>
</dbReference>